<keyword evidence="2" id="KW-1185">Reference proteome</keyword>
<evidence type="ECO:0000313" key="2">
    <source>
        <dbReference type="Proteomes" id="UP001210925"/>
    </source>
</evidence>
<dbReference type="InterPro" id="IPR021851">
    <property type="entry name" value="DUF3455"/>
</dbReference>
<name>A0AAD5USJ2_9FUNG</name>
<organism evidence="1 2">
    <name type="scientific">Boothiomyces macroporosus</name>
    <dbReference type="NCBI Taxonomy" id="261099"/>
    <lineage>
        <taxon>Eukaryota</taxon>
        <taxon>Fungi</taxon>
        <taxon>Fungi incertae sedis</taxon>
        <taxon>Chytridiomycota</taxon>
        <taxon>Chytridiomycota incertae sedis</taxon>
        <taxon>Chytridiomycetes</taxon>
        <taxon>Rhizophydiales</taxon>
        <taxon>Terramycetaceae</taxon>
        <taxon>Boothiomyces</taxon>
    </lineage>
</organism>
<accession>A0AAD5USJ2</accession>
<dbReference type="Pfam" id="PF11937">
    <property type="entry name" value="DUF3455"/>
    <property type="match status" value="2"/>
</dbReference>
<reference evidence="1" key="1">
    <citation type="submission" date="2020-05" db="EMBL/GenBank/DDBJ databases">
        <title>Phylogenomic resolution of chytrid fungi.</title>
        <authorList>
            <person name="Stajich J.E."/>
            <person name="Amses K."/>
            <person name="Simmons R."/>
            <person name="Seto K."/>
            <person name="Myers J."/>
            <person name="Bonds A."/>
            <person name="Quandt C.A."/>
            <person name="Barry K."/>
            <person name="Liu P."/>
            <person name="Grigoriev I."/>
            <person name="Longcore J.E."/>
            <person name="James T.Y."/>
        </authorList>
    </citation>
    <scope>NUCLEOTIDE SEQUENCE</scope>
    <source>
        <strain evidence="1">PLAUS21</strain>
    </source>
</reference>
<dbReference type="AlphaFoldDB" id="A0AAD5USJ2"/>
<comment type="caution">
    <text evidence="1">The sequence shown here is derived from an EMBL/GenBank/DDBJ whole genome shotgun (WGS) entry which is preliminary data.</text>
</comment>
<dbReference type="EMBL" id="JADGKB010000001">
    <property type="protein sequence ID" value="KAJ3262521.1"/>
    <property type="molecule type" value="Genomic_DNA"/>
</dbReference>
<evidence type="ECO:0000313" key="1">
    <source>
        <dbReference type="EMBL" id="KAJ3262521.1"/>
    </source>
</evidence>
<protein>
    <submittedName>
        <fullName evidence="1">Uncharacterized protein</fullName>
    </submittedName>
</protein>
<sequence length="375" mass="39874">MVQAALPAGIVVPDGNELSIKLQGMGTQNYICNTTSGAFALDSVTSTLFKESTDFSLTPTAYYIFVDGKPTWISAADNSTITGAPQAKVPATNASFSVPNVLLKAVANNNVPGLFSGVSYFVRINTNGGQPPASCTGGQTAQVDYSADYWFYVPTGFKAPTVTKPTAYVVPTLTAPPNPVTTQYSIPTTLPLPAGNTLKSHYQGIGTQNYICDDKTSTFTLSNVTAALFKQGAEYQLTPSIQYVFVNGVPTWIAIGDKSTVSGTPITKVPSPDPANIPWVLLKSNTTNTPNGILNDVTFLARVNTFQGVPPSTCKSGEVAFVDYTADYYFYVANTSATATANNMPPPTYSPKVVSSSSTYSSIFLLFPFIFYSLL</sequence>
<proteinExistence type="predicted"/>
<dbReference type="Proteomes" id="UP001210925">
    <property type="component" value="Unassembled WGS sequence"/>
</dbReference>
<gene>
    <name evidence="1" type="ORF">HK103_000050</name>
</gene>
<dbReference type="PANTHER" id="PTHR35567:SF1">
    <property type="entry name" value="CONSERVED FUNGAL PROTEIN (AFU_ORTHOLOGUE AFUA_1G14230)"/>
    <property type="match status" value="1"/>
</dbReference>
<dbReference type="PANTHER" id="PTHR35567">
    <property type="entry name" value="MALATE DEHYDROGENASE (AFU_ORTHOLOGUE AFUA_2G13800)"/>
    <property type="match status" value="1"/>
</dbReference>